<dbReference type="AlphaFoldDB" id="A0A926P2P6"/>
<accession>A0A926P2P6</accession>
<sequence>MTNNTLATRAGSEVYVRDLAIDLMKRGHFPVAYSQSLGEVAEELAAATIPVQSDLREMSAVPDVIHGQHHIETMSASLHFPQVPVIYTCHGWLPWEEWPPYHPNIMRYVAVDDLCRERLLTVHGISAGDVTTIYNFVDLERFYRVRDLPKKPKSALVFSNVQSSVPEGIKAACAKIGIERIDIAGNSSGNPVSKPENILADYDIVFAKARAAIEAMASGCAVVVMDYAHLGGMVTMENVDRFRRLNFGIRALQTHILNEDNLVRQLELYDAADGRRVTEWIRSNASLASAVDQWVETYHDAIEGWEANSPSISNTSILKATSQYLRSVAPRIKMGESHLHARNILEAERTALISKIEAISAKAKKIHSMEMQLNELSHELNKANSELESTKSALSLSLGELSKRKSSRLRILKQRIHNLKNWIR</sequence>
<dbReference type="EMBL" id="JABFCZ010000029">
    <property type="protein sequence ID" value="MBD1548986.1"/>
    <property type="molecule type" value="Genomic_DNA"/>
</dbReference>
<dbReference type="Proteomes" id="UP000598467">
    <property type="component" value="Unassembled WGS sequence"/>
</dbReference>
<dbReference type="Pfam" id="PF13439">
    <property type="entry name" value="Glyco_transf_4"/>
    <property type="match status" value="1"/>
</dbReference>
<dbReference type="GO" id="GO:0016757">
    <property type="term" value="F:glycosyltransferase activity"/>
    <property type="evidence" value="ECO:0007669"/>
    <property type="project" value="UniProtKB-ARBA"/>
</dbReference>
<keyword evidence="1" id="KW-0175">Coiled coil</keyword>
<protein>
    <submittedName>
        <fullName evidence="3">Glycosyltransferase</fullName>
    </submittedName>
</protein>
<evidence type="ECO:0000259" key="2">
    <source>
        <dbReference type="Pfam" id="PF13439"/>
    </source>
</evidence>
<evidence type="ECO:0000256" key="1">
    <source>
        <dbReference type="SAM" id="Coils"/>
    </source>
</evidence>
<organism evidence="3 4">
    <name type="scientific">Roseibium aggregatum</name>
    <dbReference type="NCBI Taxonomy" id="187304"/>
    <lineage>
        <taxon>Bacteria</taxon>
        <taxon>Pseudomonadati</taxon>
        <taxon>Pseudomonadota</taxon>
        <taxon>Alphaproteobacteria</taxon>
        <taxon>Hyphomicrobiales</taxon>
        <taxon>Stappiaceae</taxon>
        <taxon>Roseibium</taxon>
    </lineage>
</organism>
<feature type="coiled-coil region" evidence="1">
    <location>
        <begin position="366"/>
        <end position="393"/>
    </location>
</feature>
<proteinExistence type="predicted"/>
<evidence type="ECO:0000313" key="3">
    <source>
        <dbReference type="EMBL" id="MBD1548986.1"/>
    </source>
</evidence>
<comment type="caution">
    <text evidence="3">The sequence shown here is derived from an EMBL/GenBank/DDBJ whole genome shotgun (WGS) entry which is preliminary data.</text>
</comment>
<gene>
    <name evidence="3" type="ORF">HK439_22225</name>
</gene>
<evidence type="ECO:0000313" key="4">
    <source>
        <dbReference type="Proteomes" id="UP000598467"/>
    </source>
</evidence>
<dbReference type="Gene3D" id="3.40.50.2000">
    <property type="entry name" value="Glycogen Phosphorylase B"/>
    <property type="match status" value="1"/>
</dbReference>
<dbReference type="SUPFAM" id="SSF53756">
    <property type="entry name" value="UDP-Glycosyltransferase/glycogen phosphorylase"/>
    <property type="match status" value="1"/>
</dbReference>
<name>A0A926P2P6_9HYPH</name>
<feature type="domain" description="Glycosyltransferase subfamily 4-like N-terminal" evidence="2">
    <location>
        <begin position="11"/>
        <end position="141"/>
    </location>
</feature>
<dbReference type="InterPro" id="IPR028098">
    <property type="entry name" value="Glyco_trans_4-like_N"/>
</dbReference>
<reference evidence="3" key="1">
    <citation type="submission" date="2020-05" db="EMBL/GenBank/DDBJ databases">
        <title>Identification of trans-AT polyketide cluster in two marine bacteria, producers of a novel glutaramide-containing polyketide sesbanimide D and analogs.</title>
        <authorList>
            <person name="Kacar D."/>
            <person name="Rodriguez P."/>
            <person name="Canedo L."/>
            <person name="Gonzalez E."/>
            <person name="Galan B."/>
            <person name="De La Calle F."/>
            <person name="Garcia J.L."/>
        </authorList>
    </citation>
    <scope>NUCLEOTIDE SEQUENCE</scope>
    <source>
        <strain evidence="3">PHM038</strain>
    </source>
</reference>